<dbReference type="GO" id="GO:0043531">
    <property type="term" value="F:ADP binding"/>
    <property type="evidence" value="ECO:0007669"/>
    <property type="project" value="InterPro"/>
</dbReference>
<dbReference type="GO" id="GO:0006952">
    <property type="term" value="P:defense response"/>
    <property type="evidence" value="ECO:0007669"/>
    <property type="project" value="UniProtKB-KW"/>
</dbReference>
<evidence type="ECO:0000256" key="2">
    <source>
        <dbReference type="ARBA" id="ARBA00022741"/>
    </source>
</evidence>
<dbReference type="CDD" id="cd14798">
    <property type="entry name" value="RX-CC_like"/>
    <property type="match status" value="1"/>
</dbReference>
<dbReference type="InterPro" id="IPR002182">
    <property type="entry name" value="NB-ARC"/>
</dbReference>
<protein>
    <recommendedName>
        <fullName evidence="10">Disease resistance protein RGA3</fullName>
    </recommendedName>
</protein>
<dbReference type="Pfam" id="PF23559">
    <property type="entry name" value="WHD_DRP"/>
    <property type="match status" value="1"/>
</dbReference>
<dbReference type="Pfam" id="PF00931">
    <property type="entry name" value="NB-ARC"/>
    <property type="match status" value="1"/>
</dbReference>
<dbReference type="Gene3D" id="1.20.5.4130">
    <property type="match status" value="1"/>
</dbReference>
<reference evidence="8" key="1">
    <citation type="submission" date="2020-03" db="EMBL/GenBank/DDBJ databases">
        <title>A high-quality chromosome-level genome assembly of a woody plant with both climbing and erect habits, Rhamnella rubrinervis.</title>
        <authorList>
            <person name="Lu Z."/>
            <person name="Yang Y."/>
            <person name="Zhu X."/>
            <person name="Sun Y."/>
        </authorList>
    </citation>
    <scope>NUCLEOTIDE SEQUENCE</scope>
    <source>
        <strain evidence="8">BYM</strain>
        <tissue evidence="8">Leaf</tissue>
    </source>
</reference>
<sequence length="459" mass="52919">MAQALVSVLLEQLVPYTGKKIAQKVTLIRVAEKDVGKLKSNLQAIKAVLDDAEKKQLTDSNVRVWLNELKDVSYDMDDVLDEWCTAILKSKIKKEERHVVLKKVCLPIPSSCFGLNLVSLRRHIACQIKEINERLDVIAKERDNFSFRITSATAQVVERPQTVSFVDVSKIFGRDKVRDHLIVSKLLCNNADEQEGVVMIIPIIGMGGIGKTTLAQQVYNDDRVKAHFDCRIWVFVSDPFDEVKIARAIAEGLKINDAQSFSQLETLLRRIHEHIERKRFFLVLDDVWTNDEARCEKFKQPLRNGALGSKILVTTRKEEVVQMLEATTHKINLTLLSEEECWLVFSHAPFLERNEEESRQFEEIGRKISSKCKGLPLAAKILGSLVRFKKTGEQWEEVWHNNIWETDAKTKIFAPFLLSYYDLPKDYVLDRNELVEMWMSQGYIRHEEEGQNCFETVRN</sequence>
<evidence type="ECO:0008006" key="10">
    <source>
        <dbReference type="Google" id="ProtNLM"/>
    </source>
</evidence>
<comment type="caution">
    <text evidence="8">The sequence shown here is derived from an EMBL/GenBank/DDBJ whole genome shotgun (WGS) entry which is preliminary data.</text>
</comment>
<dbReference type="FunFam" id="3.40.50.300:FF:001091">
    <property type="entry name" value="Probable disease resistance protein At1g61300"/>
    <property type="match status" value="1"/>
</dbReference>
<dbReference type="InterPro" id="IPR038005">
    <property type="entry name" value="RX-like_CC"/>
</dbReference>
<evidence type="ECO:0000313" key="9">
    <source>
        <dbReference type="Proteomes" id="UP000796880"/>
    </source>
</evidence>
<evidence type="ECO:0000313" key="8">
    <source>
        <dbReference type="EMBL" id="KAF3450564.1"/>
    </source>
</evidence>
<dbReference type="SUPFAM" id="SSF52540">
    <property type="entry name" value="P-loop containing nucleoside triphosphate hydrolases"/>
    <property type="match status" value="1"/>
</dbReference>
<keyword evidence="9" id="KW-1185">Reference proteome</keyword>
<dbReference type="InterPro" id="IPR058922">
    <property type="entry name" value="WHD_DRP"/>
</dbReference>
<evidence type="ECO:0000256" key="4">
    <source>
        <dbReference type="ARBA" id="ARBA00022840"/>
    </source>
</evidence>
<dbReference type="InterPro" id="IPR042197">
    <property type="entry name" value="Apaf_helical"/>
</dbReference>
<dbReference type="EMBL" id="VOIH02000003">
    <property type="protein sequence ID" value="KAF3450564.1"/>
    <property type="molecule type" value="Genomic_DNA"/>
</dbReference>
<evidence type="ECO:0000259" key="5">
    <source>
        <dbReference type="Pfam" id="PF00931"/>
    </source>
</evidence>
<keyword evidence="2" id="KW-0547">Nucleotide-binding</keyword>
<dbReference type="Gene3D" id="1.10.8.430">
    <property type="entry name" value="Helical domain of apoptotic protease-activating factors"/>
    <property type="match status" value="1"/>
</dbReference>
<keyword evidence="4" id="KW-0067">ATP-binding</keyword>
<dbReference type="PANTHER" id="PTHR36766">
    <property type="entry name" value="PLANT BROAD-SPECTRUM MILDEW RESISTANCE PROTEIN RPW8"/>
    <property type="match status" value="1"/>
</dbReference>
<feature type="domain" description="Disease resistance protein winged helix" evidence="7">
    <location>
        <begin position="424"/>
        <end position="454"/>
    </location>
</feature>
<proteinExistence type="predicted"/>
<organism evidence="8 9">
    <name type="scientific">Rhamnella rubrinervis</name>
    <dbReference type="NCBI Taxonomy" id="2594499"/>
    <lineage>
        <taxon>Eukaryota</taxon>
        <taxon>Viridiplantae</taxon>
        <taxon>Streptophyta</taxon>
        <taxon>Embryophyta</taxon>
        <taxon>Tracheophyta</taxon>
        <taxon>Spermatophyta</taxon>
        <taxon>Magnoliopsida</taxon>
        <taxon>eudicotyledons</taxon>
        <taxon>Gunneridae</taxon>
        <taxon>Pentapetalae</taxon>
        <taxon>rosids</taxon>
        <taxon>fabids</taxon>
        <taxon>Rosales</taxon>
        <taxon>Rhamnaceae</taxon>
        <taxon>rhamnoid group</taxon>
        <taxon>Rhamneae</taxon>
        <taxon>Rhamnella</taxon>
    </lineage>
</organism>
<feature type="domain" description="NB-ARC" evidence="5">
    <location>
        <begin position="193"/>
        <end position="350"/>
    </location>
</feature>
<evidence type="ECO:0000256" key="3">
    <source>
        <dbReference type="ARBA" id="ARBA00022821"/>
    </source>
</evidence>
<evidence type="ECO:0000256" key="1">
    <source>
        <dbReference type="ARBA" id="ARBA00022737"/>
    </source>
</evidence>
<evidence type="ECO:0000259" key="6">
    <source>
        <dbReference type="Pfam" id="PF18052"/>
    </source>
</evidence>
<dbReference type="InterPro" id="IPR027417">
    <property type="entry name" value="P-loop_NTPase"/>
</dbReference>
<accession>A0A8K0HE78</accession>
<evidence type="ECO:0000259" key="7">
    <source>
        <dbReference type="Pfam" id="PF23559"/>
    </source>
</evidence>
<name>A0A8K0HE78_9ROSA</name>
<dbReference type="GO" id="GO:0005524">
    <property type="term" value="F:ATP binding"/>
    <property type="evidence" value="ECO:0007669"/>
    <property type="project" value="UniProtKB-KW"/>
</dbReference>
<dbReference type="InterPro" id="IPR041118">
    <property type="entry name" value="Rx_N"/>
</dbReference>
<dbReference type="PANTHER" id="PTHR36766:SF45">
    <property type="entry name" value="NB-ARC DOMAIN-CONTAINING PROTEIN"/>
    <property type="match status" value="1"/>
</dbReference>
<dbReference type="AlphaFoldDB" id="A0A8K0HE78"/>
<dbReference type="Gene3D" id="3.40.50.300">
    <property type="entry name" value="P-loop containing nucleotide triphosphate hydrolases"/>
    <property type="match status" value="1"/>
</dbReference>
<dbReference type="PRINTS" id="PR00364">
    <property type="entry name" value="DISEASERSIST"/>
</dbReference>
<gene>
    <name evidence="8" type="ORF">FNV43_RR06653</name>
</gene>
<dbReference type="OrthoDB" id="5279713at2759"/>
<dbReference type="Pfam" id="PF18052">
    <property type="entry name" value="Rx_N"/>
    <property type="match status" value="1"/>
</dbReference>
<feature type="domain" description="Disease resistance N-terminal" evidence="6">
    <location>
        <begin position="11"/>
        <end position="94"/>
    </location>
</feature>
<dbReference type="Proteomes" id="UP000796880">
    <property type="component" value="Unassembled WGS sequence"/>
</dbReference>
<keyword evidence="1" id="KW-0677">Repeat</keyword>
<keyword evidence="3" id="KW-0611">Plant defense</keyword>